<keyword evidence="10" id="KW-1185">Reference proteome</keyword>
<keyword evidence="6" id="KW-0456">Lyase</keyword>
<dbReference type="InterPro" id="IPR006156">
    <property type="entry name" value="Dihydroneopterin_aldolase"/>
</dbReference>
<evidence type="ECO:0000256" key="3">
    <source>
        <dbReference type="ARBA" id="ARBA00005708"/>
    </source>
</evidence>
<name>A0ABR4ANQ6_9LECA</name>
<comment type="similarity">
    <text evidence="3">Belongs to the DHNA family.</text>
</comment>
<evidence type="ECO:0000256" key="6">
    <source>
        <dbReference type="ARBA" id="ARBA00023239"/>
    </source>
</evidence>
<sequence>MSLSSTRYLDTISLRGLSISATIGPDAWNRPGKSQPLVLSLYLTIDTTFAASSDNVAHTFSYGQMYKDVDAKIRGKDFESIDHLTSEISSLAGNWPGETLKIVALAPKALLRVEGGFGKEVVLRRGEVNMEEFEQLLWQVESHEWFLVGLKVACIIGVNEHERIERQTVSIDLKALGEGEKEEYSEQLREGKEMWRRLVRRVCEVIEASSFQTLEALAALIATTCLDEFPIPQITVAIEKPDALTFVEGAGVEITRGRRFLQSR</sequence>
<organism evidence="9 10">
    <name type="scientific">Stereocaulon virgatum</name>
    <dbReference type="NCBI Taxonomy" id="373712"/>
    <lineage>
        <taxon>Eukaryota</taxon>
        <taxon>Fungi</taxon>
        <taxon>Dikarya</taxon>
        <taxon>Ascomycota</taxon>
        <taxon>Pezizomycotina</taxon>
        <taxon>Lecanoromycetes</taxon>
        <taxon>OSLEUM clade</taxon>
        <taxon>Lecanoromycetidae</taxon>
        <taxon>Lecanorales</taxon>
        <taxon>Lecanorineae</taxon>
        <taxon>Stereocaulaceae</taxon>
        <taxon>Stereocaulon</taxon>
    </lineage>
</organism>
<evidence type="ECO:0000256" key="1">
    <source>
        <dbReference type="ARBA" id="ARBA00001353"/>
    </source>
</evidence>
<dbReference type="PANTHER" id="PTHR42844">
    <property type="entry name" value="DIHYDRONEOPTERIN ALDOLASE 1-RELATED"/>
    <property type="match status" value="1"/>
</dbReference>
<dbReference type="InterPro" id="IPR006157">
    <property type="entry name" value="FolB_dom"/>
</dbReference>
<dbReference type="EC" id="4.1.2.25" evidence="4"/>
<accession>A0ABR4ANQ6</accession>
<proteinExistence type="inferred from homology"/>
<evidence type="ECO:0000313" key="9">
    <source>
        <dbReference type="EMBL" id="KAL2046309.1"/>
    </source>
</evidence>
<gene>
    <name evidence="9" type="ORF">N7G274_001756</name>
</gene>
<comment type="catalytic activity">
    <reaction evidence="1">
        <text>7,8-dihydroneopterin = 6-hydroxymethyl-7,8-dihydropterin + glycolaldehyde</text>
        <dbReference type="Rhea" id="RHEA:10540"/>
        <dbReference type="ChEBI" id="CHEBI:17001"/>
        <dbReference type="ChEBI" id="CHEBI:17071"/>
        <dbReference type="ChEBI" id="CHEBI:44841"/>
        <dbReference type="EC" id="4.1.2.25"/>
    </reaction>
</comment>
<reference evidence="9 10" key="1">
    <citation type="submission" date="2024-09" db="EMBL/GenBank/DDBJ databases">
        <title>Rethinking Asexuality: The Enigmatic Case of Functional Sexual Genes in Lepraria (Stereocaulaceae).</title>
        <authorList>
            <person name="Doellman M."/>
            <person name="Sun Y."/>
            <person name="Barcenas-Pena A."/>
            <person name="Lumbsch H.T."/>
            <person name="Grewe F."/>
        </authorList>
    </citation>
    <scope>NUCLEOTIDE SEQUENCE [LARGE SCALE GENOMIC DNA]</scope>
    <source>
        <strain evidence="9 10">Mercado 3170</strain>
    </source>
</reference>
<protein>
    <recommendedName>
        <fullName evidence="4">dihydroneopterin aldolase</fullName>
        <ecNumber evidence="4">4.1.2.25</ecNumber>
    </recommendedName>
    <alternativeName>
        <fullName evidence="7">7,8-dihydroneopterin aldolase</fullName>
    </alternativeName>
</protein>
<evidence type="ECO:0000256" key="5">
    <source>
        <dbReference type="ARBA" id="ARBA00022909"/>
    </source>
</evidence>
<feature type="domain" description="Dihydroneopterin aldolase/epimerase" evidence="8">
    <location>
        <begin position="12"/>
        <end position="125"/>
    </location>
</feature>
<dbReference type="SMART" id="SM00905">
    <property type="entry name" value="FolB"/>
    <property type="match status" value="2"/>
</dbReference>
<evidence type="ECO:0000256" key="7">
    <source>
        <dbReference type="ARBA" id="ARBA00032903"/>
    </source>
</evidence>
<dbReference type="SUPFAM" id="SSF55620">
    <property type="entry name" value="Tetrahydrobiopterin biosynthesis enzymes-like"/>
    <property type="match status" value="2"/>
</dbReference>
<dbReference type="Gene3D" id="3.30.1130.10">
    <property type="match status" value="2"/>
</dbReference>
<dbReference type="Pfam" id="PF02152">
    <property type="entry name" value="FolB"/>
    <property type="match status" value="2"/>
</dbReference>
<dbReference type="PANTHER" id="PTHR42844:SF1">
    <property type="entry name" value="DIHYDRONEOPTERIN ALDOLASE 1-RELATED"/>
    <property type="match status" value="1"/>
</dbReference>
<evidence type="ECO:0000259" key="8">
    <source>
        <dbReference type="SMART" id="SM00905"/>
    </source>
</evidence>
<dbReference type="EMBL" id="JBEFKJ010000004">
    <property type="protein sequence ID" value="KAL2046309.1"/>
    <property type="molecule type" value="Genomic_DNA"/>
</dbReference>
<dbReference type="InterPro" id="IPR043133">
    <property type="entry name" value="GTP-CH-I_C/QueF"/>
</dbReference>
<comment type="pathway">
    <text evidence="2">Cofactor biosynthesis; tetrahydrofolate biosynthesis; 2-amino-4-hydroxy-6-hydroxymethyl-7,8-dihydropteridine diphosphate from 7,8-dihydroneopterin triphosphate: step 3/4.</text>
</comment>
<evidence type="ECO:0000256" key="2">
    <source>
        <dbReference type="ARBA" id="ARBA00005013"/>
    </source>
</evidence>
<comment type="caution">
    <text evidence="9">The sequence shown here is derived from an EMBL/GenBank/DDBJ whole genome shotgun (WGS) entry which is preliminary data.</text>
</comment>
<evidence type="ECO:0000313" key="10">
    <source>
        <dbReference type="Proteomes" id="UP001590950"/>
    </source>
</evidence>
<evidence type="ECO:0000256" key="4">
    <source>
        <dbReference type="ARBA" id="ARBA00013043"/>
    </source>
</evidence>
<dbReference type="NCBIfam" id="TIGR00526">
    <property type="entry name" value="folB_dom"/>
    <property type="match status" value="1"/>
</dbReference>
<keyword evidence="5" id="KW-0289">Folate biosynthesis</keyword>
<feature type="domain" description="Dihydroneopterin aldolase/epimerase" evidence="8">
    <location>
        <begin position="145"/>
        <end position="256"/>
    </location>
</feature>
<dbReference type="Proteomes" id="UP001590950">
    <property type="component" value="Unassembled WGS sequence"/>
</dbReference>